<dbReference type="AlphaFoldDB" id="M4MFT4"/>
<organism evidence="1">
    <name type="scientific">uncultured phototrophic eukaryote</name>
    <dbReference type="NCBI Taxonomy" id="172788"/>
    <lineage>
        <taxon>Eukaryota</taxon>
        <taxon>environmental samples</taxon>
    </lineage>
</organism>
<proteinExistence type="evidence at transcript level"/>
<name>M4MFT4_9EUKA</name>
<reference evidence="1" key="1">
    <citation type="journal article" date="2012" name="Proc. Natl. Acad. Sci. U.S.A.">
        <title>Influence of cobalamin scarcity on diatom molecular physiology and identification of a cobalamin acquisition protein.</title>
        <authorList>
            <person name="Bertrand E.M."/>
            <person name="Allen A.E."/>
            <person name="Dupont C.L."/>
            <person name="Norden-Krichmar T.M."/>
            <person name="Bai J."/>
            <person name="Valas R.E."/>
            <person name="Saito M.A."/>
        </authorList>
    </citation>
    <scope>NUCLEOTIDE SEQUENCE</scope>
</reference>
<feature type="non-terminal residue" evidence="1">
    <location>
        <position position="133"/>
    </location>
</feature>
<gene>
    <name evidence="1" type="primary">CBA1</name>
</gene>
<dbReference type="EMBL" id="JX042655">
    <property type="protein sequence ID" value="AGG56726.1"/>
    <property type="molecule type" value="mRNA"/>
</dbReference>
<accession>M4MFT4</accession>
<sequence length="133" mass="14328">AKAAGVDAGATVTLAGAFSSAVVVGAGMNMLPMQEPYEPTALGSAEWVKIVSALYNKENVANKEFEDSKNLMDCGTTKDIDDFTDKPQILWFSSYSPGTAEQAFVGKCTSPISPYYCEFAEKTGAEILEHTWR</sequence>
<evidence type="ECO:0000313" key="1">
    <source>
        <dbReference type="EMBL" id="AGG56726.1"/>
    </source>
</evidence>
<protein>
    <submittedName>
        <fullName evidence="1">Cobalamin acquisition protein 1</fullName>
    </submittedName>
</protein>
<feature type="non-terminal residue" evidence="1">
    <location>
        <position position="1"/>
    </location>
</feature>